<name>A0A811KK45_9BILA</name>
<dbReference type="EMBL" id="CAJFDH010000003">
    <property type="protein sequence ID" value="CAD5215852.1"/>
    <property type="molecule type" value="Genomic_DNA"/>
</dbReference>
<comment type="caution">
    <text evidence="2">The sequence shown here is derived from an EMBL/GenBank/DDBJ whole genome shotgun (WGS) entry which is preliminary data.</text>
</comment>
<dbReference type="Proteomes" id="UP000783686">
    <property type="component" value="Unassembled WGS sequence"/>
</dbReference>
<sequence>MRTVVITLILSVGCIGIVSAASVFVESDKPEENRLYDGRPYSIEFMAKRAALPYSGGIYGKRAAALPYSGGIYGKRAALPYSGGIYGKRASVPFSGGIYGKRSSDDIPLDHVNGISIRAMPINGGFYG</sequence>
<evidence type="ECO:0000313" key="2">
    <source>
        <dbReference type="EMBL" id="CAD5215852.1"/>
    </source>
</evidence>
<proteinExistence type="predicted"/>
<keyword evidence="1" id="KW-0732">Signal</keyword>
<feature type="signal peptide" evidence="1">
    <location>
        <begin position="1"/>
        <end position="20"/>
    </location>
</feature>
<keyword evidence="3" id="KW-1185">Reference proteome</keyword>
<accession>A0A811KK45</accession>
<evidence type="ECO:0000256" key="1">
    <source>
        <dbReference type="SAM" id="SignalP"/>
    </source>
</evidence>
<dbReference type="Proteomes" id="UP000614601">
    <property type="component" value="Unassembled WGS sequence"/>
</dbReference>
<dbReference type="AlphaFoldDB" id="A0A811KK45"/>
<reference evidence="2" key="1">
    <citation type="submission" date="2020-09" db="EMBL/GenBank/DDBJ databases">
        <authorList>
            <person name="Kikuchi T."/>
        </authorList>
    </citation>
    <scope>NUCLEOTIDE SEQUENCE</scope>
    <source>
        <strain evidence="2">SH1</strain>
    </source>
</reference>
<protein>
    <submittedName>
        <fullName evidence="2">Uncharacterized protein</fullName>
    </submittedName>
</protein>
<dbReference type="OrthoDB" id="5842714at2759"/>
<evidence type="ECO:0000313" key="3">
    <source>
        <dbReference type="Proteomes" id="UP000614601"/>
    </source>
</evidence>
<gene>
    <name evidence="2" type="ORF">BOKJ2_LOCUS6300</name>
</gene>
<dbReference type="EMBL" id="CAJFCW020000003">
    <property type="protein sequence ID" value="CAG9104900.1"/>
    <property type="molecule type" value="Genomic_DNA"/>
</dbReference>
<organism evidence="2 3">
    <name type="scientific">Bursaphelenchus okinawaensis</name>
    <dbReference type="NCBI Taxonomy" id="465554"/>
    <lineage>
        <taxon>Eukaryota</taxon>
        <taxon>Metazoa</taxon>
        <taxon>Ecdysozoa</taxon>
        <taxon>Nematoda</taxon>
        <taxon>Chromadorea</taxon>
        <taxon>Rhabditida</taxon>
        <taxon>Tylenchina</taxon>
        <taxon>Tylenchomorpha</taxon>
        <taxon>Aphelenchoidea</taxon>
        <taxon>Aphelenchoididae</taxon>
        <taxon>Bursaphelenchus</taxon>
    </lineage>
</organism>
<feature type="chain" id="PRO_5036221050" evidence="1">
    <location>
        <begin position="21"/>
        <end position="128"/>
    </location>
</feature>